<evidence type="ECO:0000256" key="2">
    <source>
        <dbReference type="ARBA" id="ARBA00010788"/>
    </source>
</evidence>
<name>A0A7J6LIG9_PEROL</name>
<proteinExistence type="inferred from homology"/>
<evidence type="ECO:0000256" key="7">
    <source>
        <dbReference type="SAM" id="MobiDB-lite"/>
    </source>
</evidence>
<dbReference type="Pfam" id="PF05700">
    <property type="entry name" value="BCAS2"/>
    <property type="match status" value="1"/>
</dbReference>
<evidence type="ECO:0000256" key="5">
    <source>
        <dbReference type="ARBA" id="ARBA00023187"/>
    </source>
</evidence>
<dbReference type="AlphaFoldDB" id="A0A7J6LIG9"/>
<dbReference type="GO" id="GO:0071011">
    <property type="term" value="C:precatalytic spliceosome"/>
    <property type="evidence" value="ECO:0007669"/>
    <property type="project" value="TreeGrafter"/>
</dbReference>
<comment type="caution">
    <text evidence="9">The sequence shown here is derived from an EMBL/GenBank/DDBJ whole genome shotgun (WGS) entry which is preliminary data.</text>
</comment>
<dbReference type="GO" id="GO:0000974">
    <property type="term" value="C:Prp19 complex"/>
    <property type="evidence" value="ECO:0007669"/>
    <property type="project" value="TreeGrafter"/>
</dbReference>
<dbReference type="OrthoDB" id="205794at2759"/>
<dbReference type="InterPro" id="IPR008409">
    <property type="entry name" value="SPF27"/>
</dbReference>
<evidence type="ECO:0000256" key="8">
    <source>
        <dbReference type="SAM" id="SignalP"/>
    </source>
</evidence>
<evidence type="ECO:0000256" key="6">
    <source>
        <dbReference type="ARBA" id="ARBA00023242"/>
    </source>
</evidence>
<evidence type="ECO:0000313" key="10">
    <source>
        <dbReference type="Proteomes" id="UP000570595"/>
    </source>
</evidence>
<dbReference type="GO" id="GO:0008380">
    <property type="term" value="P:RNA splicing"/>
    <property type="evidence" value="ECO:0007669"/>
    <property type="project" value="UniProtKB-KW"/>
</dbReference>
<dbReference type="GO" id="GO:0006397">
    <property type="term" value="P:mRNA processing"/>
    <property type="evidence" value="ECO:0007669"/>
    <property type="project" value="UniProtKB-KW"/>
</dbReference>
<evidence type="ECO:0000313" key="9">
    <source>
        <dbReference type="EMBL" id="KAF4658936.1"/>
    </source>
</evidence>
<keyword evidence="8" id="KW-0732">Signal</keyword>
<comment type="similarity">
    <text evidence="2">Belongs to the SPF27 family.</text>
</comment>
<organism evidence="9 10">
    <name type="scientific">Perkinsus olseni</name>
    <name type="common">Perkinsus atlanticus</name>
    <dbReference type="NCBI Taxonomy" id="32597"/>
    <lineage>
        <taxon>Eukaryota</taxon>
        <taxon>Sar</taxon>
        <taxon>Alveolata</taxon>
        <taxon>Perkinsozoa</taxon>
        <taxon>Perkinsea</taxon>
        <taxon>Perkinsida</taxon>
        <taxon>Perkinsidae</taxon>
        <taxon>Perkinsus</taxon>
    </lineage>
</organism>
<accession>A0A7J6LIG9</accession>
<keyword evidence="5" id="KW-0508">mRNA splicing</keyword>
<evidence type="ECO:0000256" key="1">
    <source>
        <dbReference type="ARBA" id="ARBA00004123"/>
    </source>
</evidence>
<comment type="subcellular location">
    <subcellularLocation>
        <location evidence="1">Nucleus</location>
    </subcellularLocation>
</comment>
<evidence type="ECO:0000256" key="3">
    <source>
        <dbReference type="ARBA" id="ARBA00022664"/>
    </source>
</evidence>
<sequence length="340" mass="38617">MMVLVIIMRYKISLLLTPEVLSCEAISERSKNVEGGEPLKANLYTNRTLALQWGQAVIKAQQLRIVMTEEKKLAVTDGPLHLSEHLYQSIPNYQLIDALPFIDPFGQEDFARVEEMIQKEIATFQPSRDYLEPLPVPECPYLDNSPFVKEAMEKIEANGGQLPKEGLSERVNPSDYSRAHLPLPSKASSVEAWEECRDRTKISIFDTEENNEYLDVATKYAVPQWIHGKLQVSAFEQSLAKKRKALAKEVEDIQKRRKLDQMSHGNVLRSLHREQTEFESNNFETESAAMAMEADLRRLRQVLEDKPEMKDKVPVSLMESLSEVLDGAKPTDQEGSPSTA</sequence>
<feature type="region of interest" description="Disordered" evidence="7">
    <location>
        <begin position="320"/>
        <end position="340"/>
    </location>
</feature>
<keyword evidence="6" id="KW-0539">Nucleus</keyword>
<keyword evidence="3" id="KW-0507">mRNA processing</keyword>
<dbReference type="PANTHER" id="PTHR13296:SF0">
    <property type="entry name" value="PRE-MRNA-SPLICING FACTOR SPF27"/>
    <property type="match status" value="1"/>
</dbReference>
<feature type="chain" id="PRO_5029863903" evidence="8">
    <location>
        <begin position="23"/>
        <end position="340"/>
    </location>
</feature>
<dbReference type="PANTHER" id="PTHR13296">
    <property type="entry name" value="BCAS2 PROTEIN"/>
    <property type="match status" value="1"/>
</dbReference>
<reference evidence="9 10" key="1">
    <citation type="submission" date="2020-04" db="EMBL/GenBank/DDBJ databases">
        <title>Perkinsus olseni comparative genomics.</title>
        <authorList>
            <person name="Bogema D.R."/>
        </authorList>
    </citation>
    <scope>NUCLEOTIDE SEQUENCE [LARGE SCALE GENOMIC DNA]</scope>
    <source>
        <strain evidence="9">ATCC PRA-179</strain>
    </source>
</reference>
<keyword evidence="4" id="KW-0747">Spliceosome</keyword>
<protein>
    <submittedName>
        <fullName evidence="9">Uncharacterized protein</fullName>
    </submittedName>
</protein>
<gene>
    <name evidence="9" type="ORF">FOZ61_005135</name>
</gene>
<dbReference type="GO" id="GO:0071013">
    <property type="term" value="C:catalytic step 2 spliceosome"/>
    <property type="evidence" value="ECO:0007669"/>
    <property type="project" value="TreeGrafter"/>
</dbReference>
<feature type="signal peptide" evidence="8">
    <location>
        <begin position="1"/>
        <end position="22"/>
    </location>
</feature>
<dbReference type="Proteomes" id="UP000570595">
    <property type="component" value="Unassembled WGS sequence"/>
</dbReference>
<evidence type="ECO:0000256" key="4">
    <source>
        <dbReference type="ARBA" id="ARBA00022728"/>
    </source>
</evidence>
<dbReference type="EMBL" id="JABAHT010000289">
    <property type="protein sequence ID" value="KAF4658936.1"/>
    <property type="molecule type" value="Genomic_DNA"/>
</dbReference>